<evidence type="ECO:0000313" key="7">
    <source>
        <dbReference type="EMBL" id="EQD30213.1"/>
    </source>
</evidence>
<proteinExistence type="predicted"/>
<dbReference type="EC" id="2.7.7.6" evidence="1"/>
<evidence type="ECO:0000259" key="6">
    <source>
        <dbReference type="Pfam" id="PF04563"/>
    </source>
</evidence>
<gene>
    <name evidence="7" type="ORF">B1B_18516</name>
</gene>
<evidence type="ECO:0000256" key="3">
    <source>
        <dbReference type="ARBA" id="ARBA00022679"/>
    </source>
</evidence>
<feature type="non-terminal residue" evidence="7">
    <location>
        <position position="166"/>
    </location>
</feature>
<dbReference type="AlphaFoldDB" id="T0YAQ6"/>
<evidence type="ECO:0000256" key="2">
    <source>
        <dbReference type="ARBA" id="ARBA00022478"/>
    </source>
</evidence>
<evidence type="ECO:0000256" key="5">
    <source>
        <dbReference type="ARBA" id="ARBA00023163"/>
    </source>
</evidence>
<accession>T0YAQ6</accession>
<dbReference type="Gene3D" id="3.90.1100.10">
    <property type="match status" value="1"/>
</dbReference>
<keyword evidence="3" id="KW-0808">Transferase</keyword>
<reference evidence="7" key="2">
    <citation type="journal article" date="2014" name="ISME J.">
        <title>Microbial stratification in low pH oxic and suboxic macroscopic growths along an acid mine drainage.</title>
        <authorList>
            <person name="Mendez-Garcia C."/>
            <person name="Mesa V."/>
            <person name="Sprenger R.R."/>
            <person name="Richter M."/>
            <person name="Diez M.S."/>
            <person name="Solano J."/>
            <person name="Bargiela R."/>
            <person name="Golyshina O.V."/>
            <person name="Manteca A."/>
            <person name="Ramos J.L."/>
            <person name="Gallego J.R."/>
            <person name="Llorente I."/>
            <person name="Martins Dos Santos V.A."/>
            <person name="Jensen O.N."/>
            <person name="Pelaez A.I."/>
            <person name="Sanchez J."/>
            <person name="Ferrer M."/>
        </authorList>
    </citation>
    <scope>NUCLEOTIDE SEQUENCE</scope>
</reference>
<evidence type="ECO:0000256" key="4">
    <source>
        <dbReference type="ARBA" id="ARBA00022695"/>
    </source>
</evidence>
<dbReference type="GO" id="GO:0003899">
    <property type="term" value="F:DNA-directed RNA polymerase activity"/>
    <property type="evidence" value="ECO:0007669"/>
    <property type="project" value="UniProtKB-EC"/>
</dbReference>
<dbReference type="Gene3D" id="3.90.1110.10">
    <property type="entry name" value="RNA polymerase Rpb2, domain 2"/>
    <property type="match status" value="1"/>
</dbReference>
<evidence type="ECO:0000256" key="1">
    <source>
        <dbReference type="ARBA" id="ARBA00012418"/>
    </source>
</evidence>
<feature type="non-terminal residue" evidence="7">
    <location>
        <position position="1"/>
    </location>
</feature>
<organism evidence="7">
    <name type="scientific">mine drainage metagenome</name>
    <dbReference type="NCBI Taxonomy" id="410659"/>
    <lineage>
        <taxon>unclassified sequences</taxon>
        <taxon>metagenomes</taxon>
        <taxon>ecological metagenomes</taxon>
    </lineage>
</organism>
<dbReference type="Pfam" id="PF04563">
    <property type="entry name" value="RNA_pol_Rpb2_1"/>
    <property type="match status" value="1"/>
</dbReference>
<reference evidence="7" key="1">
    <citation type="submission" date="2013-08" db="EMBL/GenBank/DDBJ databases">
        <authorList>
            <person name="Mendez C."/>
            <person name="Richter M."/>
            <person name="Ferrer M."/>
            <person name="Sanchez J."/>
        </authorList>
    </citation>
    <scope>NUCLEOTIDE SEQUENCE</scope>
</reference>
<protein>
    <recommendedName>
        <fullName evidence="1">DNA-directed RNA polymerase</fullName>
        <ecNumber evidence="1">2.7.7.6</ecNumber>
    </recommendedName>
</protein>
<dbReference type="EMBL" id="AUZY01012395">
    <property type="protein sequence ID" value="EQD30213.1"/>
    <property type="molecule type" value="Genomic_DNA"/>
</dbReference>
<dbReference type="GO" id="GO:0000428">
    <property type="term" value="C:DNA-directed RNA polymerase complex"/>
    <property type="evidence" value="ECO:0007669"/>
    <property type="project" value="UniProtKB-KW"/>
</dbReference>
<sequence>YNGNIKIDFLEYSIGTPKYDEREAIERGMTHAAPLKIKVRVALMEKIKRKMKKLKIANSSKNNEYTLKNLKEQEIYLGDLPLMTSKGTFIVNGTERVVVSQLHRSPGVFFSHDKTKTRVAGTPLYTARIIPYRGSWVDFEYDPKDNLHIRIDRKKKFPATAMLKAL</sequence>
<comment type="caution">
    <text evidence="7">The sequence shown here is derived from an EMBL/GenBank/DDBJ whole genome shotgun (WGS) entry which is preliminary data.</text>
</comment>
<dbReference type="GO" id="GO:0006351">
    <property type="term" value="P:DNA-templated transcription"/>
    <property type="evidence" value="ECO:0007669"/>
    <property type="project" value="InterPro"/>
</dbReference>
<keyword evidence="2 7" id="KW-0240">DNA-directed RNA polymerase</keyword>
<dbReference type="InterPro" id="IPR007644">
    <property type="entry name" value="RNA_pol_bsu_protrusion"/>
</dbReference>
<dbReference type="GO" id="GO:0003677">
    <property type="term" value="F:DNA binding"/>
    <property type="evidence" value="ECO:0007669"/>
    <property type="project" value="InterPro"/>
</dbReference>
<keyword evidence="5" id="KW-0804">Transcription</keyword>
<dbReference type="SUPFAM" id="SSF64484">
    <property type="entry name" value="beta and beta-prime subunits of DNA dependent RNA-polymerase"/>
    <property type="match status" value="1"/>
</dbReference>
<keyword evidence="4" id="KW-0548">Nucleotidyltransferase</keyword>
<name>T0YAQ6_9ZZZZ</name>
<feature type="domain" description="RNA polymerase beta subunit protrusion" evidence="6">
    <location>
        <begin position="3"/>
        <end position="119"/>
    </location>
</feature>
<dbReference type="InterPro" id="IPR037034">
    <property type="entry name" value="RNA_pol_Rpb2_2_sf"/>
</dbReference>